<evidence type="ECO:0000313" key="1">
    <source>
        <dbReference type="EMBL" id="PLR49257.1"/>
    </source>
</evidence>
<reference evidence="1 2" key="1">
    <citation type="submission" date="2017-12" db="EMBL/GenBank/DDBJ databases">
        <title>Characterization of six clinical isolates of Enterochimera gen. nov., a novel genus of the Yersiniaciae family and the three species Enterochimera arupensis sp. nov., Enterochimera coloradensis sp. nov, and Enterochimera californica sp. nov.</title>
        <authorList>
            <person name="Rossi A."/>
            <person name="Fisher M."/>
        </authorList>
    </citation>
    <scope>NUCLEOTIDE SEQUENCE [LARGE SCALE GENOMIC DNA]</scope>
    <source>
        <strain evidence="1 2">2016Iso1</strain>
    </source>
</reference>
<evidence type="ECO:0000313" key="2">
    <source>
        <dbReference type="Proteomes" id="UP000234626"/>
    </source>
</evidence>
<name>A0A2N5EMH2_9GAMM</name>
<dbReference type="EMBL" id="PJZK01000010">
    <property type="protein sequence ID" value="PLR49257.1"/>
    <property type="molecule type" value="Genomic_DNA"/>
</dbReference>
<dbReference type="Proteomes" id="UP000234626">
    <property type="component" value="Unassembled WGS sequence"/>
</dbReference>
<dbReference type="AlphaFoldDB" id="A0A2N5EMH2"/>
<sequence length="73" mass="8258">MSEKRTISDETKRVTLISYAFFSSAVSGTRRHDKKIRGKTRGDEVLIHRLPAFPADDFLRFFTFISAPGAGRP</sequence>
<comment type="caution">
    <text evidence="1">The sequence shown here is derived from an EMBL/GenBank/DDBJ whole genome shotgun (WGS) entry which is preliminary data.</text>
</comment>
<keyword evidence="2" id="KW-1185">Reference proteome</keyword>
<accession>A0A2N5EMH2</accession>
<gene>
    <name evidence="1" type="ORF">CYR34_11230</name>
</gene>
<proteinExistence type="predicted"/>
<protein>
    <submittedName>
        <fullName evidence="1">Uncharacterized protein</fullName>
    </submittedName>
</protein>
<organism evidence="1 2">
    <name type="scientific">Chimaeribacter arupi</name>
    <dbReference type="NCBI Taxonomy" id="2060066"/>
    <lineage>
        <taxon>Bacteria</taxon>
        <taxon>Pseudomonadati</taxon>
        <taxon>Pseudomonadota</taxon>
        <taxon>Gammaproteobacteria</taxon>
        <taxon>Enterobacterales</taxon>
        <taxon>Yersiniaceae</taxon>
        <taxon>Chimaeribacter</taxon>
    </lineage>
</organism>